<feature type="compositionally biased region" description="Basic and acidic residues" evidence="1">
    <location>
        <begin position="99"/>
        <end position="108"/>
    </location>
</feature>
<evidence type="ECO:0000256" key="1">
    <source>
        <dbReference type="SAM" id="MobiDB-lite"/>
    </source>
</evidence>
<feature type="compositionally biased region" description="Low complexity" evidence="1">
    <location>
        <begin position="340"/>
        <end position="361"/>
    </location>
</feature>
<keyword evidence="3" id="KW-1185">Reference proteome</keyword>
<gene>
    <name evidence="2" type="ORF">PHYSODRAFT_331403</name>
</gene>
<accession>G4ZE77</accession>
<organism evidence="2 3">
    <name type="scientific">Phytophthora sojae (strain P6497)</name>
    <name type="common">Soybean stem and root rot agent</name>
    <name type="synonym">Phytophthora megasperma f. sp. glycines</name>
    <dbReference type="NCBI Taxonomy" id="1094619"/>
    <lineage>
        <taxon>Eukaryota</taxon>
        <taxon>Sar</taxon>
        <taxon>Stramenopiles</taxon>
        <taxon>Oomycota</taxon>
        <taxon>Peronosporomycetes</taxon>
        <taxon>Peronosporales</taxon>
        <taxon>Peronosporaceae</taxon>
        <taxon>Phytophthora</taxon>
    </lineage>
</organism>
<evidence type="ECO:0000313" key="2">
    <source>
        <dbReference type="EMBL" id="EGZ17428.1"/>
    </source>
</evidence>
<protein>
    <submittedName>
        <fullName evidence="2">Uncharacterized protein</fullName>
    </submittedName>
</protein>
<feature type="compositionally biased region" description="Acidic residues" evidence="1">
    <location>
        <begin position="244"/>
        <end position="263"/>
    </location>
</feature>
<feature type="region of interest" description="Disordered" evidence="1">
    <location>
        <begin position="310"/>
        <end position="429"/>
    </location>
</feature>
<feature type="compositionally biased region" description="Acidic residues" evidence="1">
    <location>
        <begin position="369"/>
        <end position="385"/>
    </location>
</feature>
<sequence length="429" mass="45788">MADAEISALRLKSLTIDWNFQEAGVSTTSETTRQQMAVLQFTAEWDVNPADHAVGRIGSTAKIWTSGSSDPTDAAISTERAHFRTGRLTSKPAGSTTRARSEHNERTNGKRGVGRSEWTYTRVARDGVTNGAQVVHGRTKAMEVVVQHGFLQRFGLRPLLDQESGRAIQTTCVDKATEINDPIDNVAQGMENIGQAFVTAPDTYVVPANGTTGHMALIPGVGSTDVAEEKKRNDEDEETKASDPVDENNASDEPDEGGADDAPSETQEAPASTNDDGAAMAPLTALTAALRQMVTTMARMDARLDQLSTTATNPAQSQAPTDSGTQVATTQQPPAPVTNPPASTSTAQAPAAPQQDQPAATHRQFGGDSSDDDDSSSSSSDDDSDGNDRGGRRGRRQPATRPGDDDFHHNRRRTIRDLDLPTFLPTPQE</sequence>
<name>G4ZE77_PHYSP</name>
<feature type="region of interest" description="Disordered" evidence="1">
    <location>
        <begin position="66"/>
        <end position="116"/>
    </location>
</feature>
<dbReference type="EMBL" id="JH159154">
    <property type="protein sequence ID" value="EGZ17428.1"/>
    <property type="molecule type" value="Genomic_DNA"/>
</dbReference>
<dbReference type="AlphaFoldDB" id="G4ZE77"/>
<evidence type="ECO:0000313" key="3">
    <source>
        <dbReference type="Proteomes" id="UP000002640"/>
    </source>
</evidence>
<proteinExistence type="predicted"/>
<feature type="compositionally biased region" description="Polar residues" evidence="1">
    <location>
        <begin position="264"/>
        <end position="275"/>
    </location>
</feature>
<dbReference type="InParanoid" id="G4ZE77"/>
<dbReference type="Proteomes" id="UP000002640">
    <property type="component" value="Unassembled WGS sequence"/>
</dbReference>
<reference evidence="2 3" key="1">
    <citation type="journal article" date="2006" name="Science">
        <title>Phytophthora genome sequences uncover evolutionary origins and mechanisms of pathogenesis.</title>
        <authorList>
            <person name="Tyler B.M."/>
            <person name="Tripathy S."/>
            <person name="Zhang X."/>
            <person name="Dehal P."/>
            <person name="Jiang R.H."/>
            <person name="Aerts A."/>
            <person name="Arredondo F.D."/>
            <person name="Baxter L."/>
            <person name="Bensasson D."/>
            <person name="Beynon J.L."/>
            <person name="Chapman J."/>
            <person name="Damasceno C.M."/>
            <person name="Dorrance A.E."/>
            <person name="Dou D."/>
            <person name="Dickerman A.W."/>
            <person name="Dubchak I.L."/>
            <person name="Garbelotto M."/>
            <person name="Gijzen M."/>
            <person name="Gordon S.G."/>
            <person name="Govers F."/>
            <person name="Grunwald N.J."/>
            <person name="Huang W."/>
            <person name="Ivors K.L."/>
            <person name="Jones R.W."/>
            <person name="Kamoun S."/>
            <person name="Krampis K."/>
            <person name="Lamour K.H."/>
            <person name="Lee M.K."/>
            <person name="McDonald W.H."/>
            <person name="Medina M."/>
            <person name="Meijer H.J."/>
            <person name="Nordberg E.K."/>
            <person name="Maclean D.J."/>
            <person name="Ospina-Giraldo M.D."/>
            <person name="Morris P.F."/>
            <person name="Phuntumart V."/>
            <person name="Putnam N.H."/>
            <person name="Rash S."/>
            <person name="Rose J.K."/>
            <person name="Sakihama Y."/>
            <person name="Salamov A.A."/>
            <person name="Savidor A."/>
            <person name="Scheuring C.F."/>
            <person name="Smith B.M."/>
            <person name="Sobral B.W."/>
            <person name="Terry A."/>
            <person name="Torto-Alalibo T.A."/>
            <person name="Win J."/>
            <person name="Xu Z."/>
            <person name="Zhang H."/>
            <person name="Grigoriev I.V."/>
            <person name="Rokhsar D.S."/>
            <person name="Boore J.L."/>
        </authorList>
    </citation>
    <scope>NUCLEOTIDE SEQUENCE [LARGE SCALE GENOMIC DNA]</scope>
    <source>
        <strain evidence="2 3">P6497</strain>
    </source>
</reference>
<feature type="compositionally biased region" description="Polar residues" evidence="1">
    <location>
        <begin position="310"/>
        <end position="332"/>
    </location>
</feature>
<dbReference type="GeneID" id="20646280"/>
<feature type="compositionally biased region" description="Basic and acidic residues" evidence="1">
    <location>
        <begin position="227"/>
        <end position="243"/>
    </location>
</feature>
<feature type="region of interest" description="Disordered" evidence="1">
    <location>
        <begin position="213"/>
        <end position="278"/>
    </location>
</feature>
<dbReference type="KEGG" id="psoj:PHYSODRAFT_331403"/>
<dbReference type="RefSeq" id="XP_009526486.1">
    <property type="nucleotide sequence ID" value="XM_009528191.1"/>
</dbReference>